<dbReference type="CDD" id="cd00082">
    <property type="entry name" value="HisKA"/>
    <property type="match status" value="1"/>
</dbReference>
<dbReference type="CDD" id="cd16922">
    <property type="entry name" value="HATPase_EvgS-ArcB-TorS-like"/>
    <property type="match status" value="1"/>
</dbReference>
<dbReference type="PROSITE" id="PS50885">
    <property type="entry name" value="HAMP"/>
    <property type="match status" value="1"/>
</dbReference>
<dbReference type="PRINTS" id="PR00344">
    <property type="entry name" value="BCTRLSENSOR"/>
</dbReference>
<keyword evidence="4" id="KW-1003">Cell membrane</keyword>
<evidence type="ECO:0000256" key="1">
    <source>
        <dbReference type="ARBA" id="ARBA00000085"/>
    </source>
</evidence>
<dbReference type="SMART" id="SM00448">
    <property type="entry name" value="REC"/>
    <property type="match status" value="2"/>
</dbReference>
<evidence type="ECO:0000256" key="8">
    <source>
        <dbReference type="ARBA" id="ARBA00022741"/>
    </source>
</evidence>
<proteinExistence type="predicted"/>
<dbReference type="FunFam" id="1.10.287.130:FF:000002">
    <property type="entry name" value="Two-component osmosensing histidine kinase"/>
    <property type="match status" value="1"/>
</dbReference>
<dbReference type="GO" id="GO:0005524">
    <property type="term" value="F:ATP binding"/>
    <property type="evidence" value="ECO:0007669"/>
    <property type="project" value="UniProtKB-KW"/>
</dbReference>
<dbReference type="GO" id="GO:0000155">
    <property type="term" value="F:phosphorelay sensor kinase activity"/>
    <property type="evidence" value="ECO:0007669"/>
    <property type="project" value="InterPro"/>
</dbReference>
<keyword evidence="5 16" id="KW-0597">Phosphoprotein</keyword>
<feature type="domain" description="Response regulatory" evidence="19">
    <location>
        <begin position="621"/>
        <end position="743"/>
    </location>
</feature>
<evidence type="ECO:0000256" key="10">
    <source>
        <dbReference type="ARBA" id="ARBA00022840"/>
    </source>
</evidence>
<dbReference type="InterPro" id="IPR004358">
    <property type="entry name" value="Sig_transdc_His_kin-like_C"/>
</dbReference>
<dbReference type="PANTHER" id="PTHR45339:SF1">
    <property type="entry name" value="HYBRID SIGNAL TRANSDUCTION HISTIDINE KINASE J"/>
    <property type="match status" value="1"/>
</dbReference>
<evidence type="ECO:0000256" key="11">
    <source>
        <dbReference type="ARBA" id="ARBA00022989"/>
    </source>
</evidence>
<keyword evidence="10" id="KW-0067">ATP-binding</keyword>
<dbReference type="Pfam" id="PF00672">
    <property type="entry name" value="HAMP"/>
    <property type="match status" value="1"/>
</dbReference>
<dbReference type="CDD" id="cd12914">
    <property type="entry name" value="PDC1_DGC_like"/>
    <property type="match status" value="1"/>
</dbReference>
<dbReference type="Pfam" id="PF00512">
    <property type="entry name" value="HisKA"/>
    <property type="match status" value="1"/>
</dbReference>
<evidence type="ECO:0000256" key="4">
    <source>
        <dbReference type="ARBA" id="ARBA00022475"/>
    </source>
</evidence>
<dbReference type="InterPro" id="IPR003594">
    <property type="entry name" value="HATPase_dom"/>
</dbReference>
<feature type="domain" description="HAMP" evidence="20">
    <location>
        <begin position="307"/>
        <end position="360"/>
    </location>
</feature>
<keyword evidence="11 17" id="KW-1133">Transmembrane helix</keyword>
<dbReference type="Gene3D" id="6.10.340.10">
    <property type="match status" value="1"/>
</dbReference>
<dbReference type="PROSITE" id="PS50110">
    <property type="entry name" value="RESPONSE_REGULATORY"/>
    <property type="match status" value="2"/>
</dbReference>
<dbReference type="EC" id="2.7.13.3" evidence="3"/>
<dbReference type="Pfam" id="PF00072">
    <property type="entry name" value="Response_reg"/>
    <property type="match status" value="2"/>
</dbReference>
<accession>A0A212KCM2</accession>
<dbReference type="SUPFAM" id="SSF47384">
    <property type="entry name" value="Homodimeric domain of signal transducing histidine kinase"/>
    <property type="match status" value="1"/>
</dbReference>
<feature type="transmembrane region" description="Helical" evidence="17">
    <location>
        <begin position="283"/>
        <end position="304"/>
    </location>
</feature>
<feature type="modified residue" description="4-aspartylphosphate" evidence="16">
    <location>
        <position position="824"/>
    </location>
</feature>
<dbReference type="SMART" id="SM00388">
    <property type="entry name" value="HisKA"/>
    <property type="match status" value="1"/>
</dbReference>
<protein>
    <recommendedName>
        <fullName evidence="15">Sensory/regulatory protein RpfC</fullName>
        <ecNumber evidence="3">2.7.13.3</ecNumber>
    </recommendedName>
</protein>
<dbReference type="SMART" id="SM00304">
    <property type="entry name" value="HAMP"/>
    <property type="match status" value="1"/>
</dbReference>
<dbReference type="Gene3D" id="1.10.287.130">
    <property type="match status" value="1"/>
</dbReference>
<evidence type="ECO:0000256" key="5">
    <source>
        <dbReference type="ARBA" id="ARBA00022553"/>
    </source>
</evidence>
<dbReference type="PANTHER" id="PTHR45339">
    <property type="entry name" value="HYBRID SIGNAL TRANSDUCTION HISTIDINE KINASE J"/>
    <property type="match status" value="1"/>
</dbReference>
<evidence type="ECO:0000256" key="17">
    <source>
        <dbReference type="SAM" id="Phobius"/>
    </source>
</evidence>
<evidence type="ECO:0000256" key="16">
    <source>
        <dbReference type="PROSITE-ProRule" id="PRU00169"/>
    </source>
</evidence>
<evidence type="ECO:0000259" key="19">
    <source>
        <dbReference type="PROSITE" id="PS50110"/>
    </source>
</evidence>
<evidence type="ECO:0000256" key="12">
    <source>
        <dbReference type="ARBA" id="ARBA00023012"/>
    </source>
</evidence>
<dbReference type="FunFam" id="3.30.565.10:FF:000010">
    <property type="entry name" value="Sensor histidine kinase RcsC"/>
    <property type="match status" value="1"/>
</dbReference>
<dbReference type="CDD" id="cd17546">
    <property type="entry name" value="REC_hyHK_CKI1_RcsC-like"/>
    <property type="match status" value="2"/>
</dbReference>
<comment type="catalytic activity">
    <reaction evidence="1">
        <text>ATP + protein L-histidine = ADP + protein N-phospho-L-histidine.</text>
        <dbReference type="EC" id="2.7.13.3"/>
    </reaction>
</comment>
<evidence type="ECO:0000256" key="9">
    <source>
        <dbReference type="ARBA" id="ARBA00022777"/>
    </source>
</evidence>
<evidence type="ECO:0000259" key="20">
    <source>
        <dbReference type="PROSITE" id="PS50885"/>
    </source>
</evidence>
<keyword evidence="12" id="KW-0902">Two-component regulatory system</keyword>
<dbReference type="SMART" id="SM00387">
    <property type="entry name" value="HATPase_c"/>
    <property type="match status" value="1"/>
</dbReference>
<keyword evidence="9 21" id="KW-0418">Kinase</keyword>
<dbReference type="Gene3D" id="3.30.565.10">
    <property type="entry name" value="Histidine kinase-like ATPase, C-terminal domain"/>
    <property type="match status" value="1"/>
</dbReference>
<sequence>MFLVGSVRKTLHAVVLLALLPALAGILYSGLGARKHSMQLAQEQLLEAVHDLASQKELVLESTSVLFTTIAQLDDVRNRNLEECGALLRDLVQRYPFYSNLLLTDTSGRVLVSARPIPDNTSLADEPEFKTGMSATGFAVSIYTTDIGRDARALRVAHPVFDGSGARVGVLLGGIRNPSEALPGSLGQFQGPAVRRLFDCSGGMFVLPEEDAAGRSALDVWAAVSAKKDDLGVISVPTVEKDARGVSLVAYERLRMAPEEAPCLIVTVAMPERAVYAQGDNDLITNVLLLGFACLAAWIIMIFAGGRIITRPVAELLSITRQLARGDFSVRTDMHAMQGEMGRLAQAFDDMATGMETREREVIRAKAASDAANTAKSGFLANMSHEIRTPMNAVIGMAYLAFKTQLSPRQQSYVSKIYVAANTLLGIINDILDFSKIESGQLHIDHAPFRLEDLLDNLAAIISQKAEEKELEILFRVDKNIPMTLIGDPLRLSQILTNLANNAVKFTEKGEIVISCSLVENLGDKVRLRFVVRDTGIGITTEQQDKLFQAFSQADGSTTRRFGGTGLGLTITKRLLEMMGGDISVESAYGKGSTFTFTIVLGYQLSKEQTPRIGNVGQATRALIVDDNPSANEVLLSLLNDLMLSGDSASSAEEAFAMLVQAEEEGRPYSLVFMDWRMPVMDGVEATYVLRNKLGLKNPPPVIIVTAFGRDETLAQAVKAGAAGVLYKPINKSYLYDSIMTLLHGHTDALPEYSPHKQDAPREAFRIPGARILLVEDNPVNQQIALELLEDAGAVVTVASTGIEAVAAFESSPETLPFDLVLMDLQMPEMDGYEATRRIRANSRFAGIPIVAMTAHAMIEERLKCLQAGMNDHISKPIEVDKFFSTLRTWLQPDDRRPNSDVAEAAGRSDTIVFGSPVPNLMHMPRADLPGAAVREAPAAVPDLPGLNVEAALSRLGNNREMYIKILRQFLRTQARGGELFAGAAAAGDKETQKRIAKTLRGLGNSIGATILATSAAMLENALQSGAGSEVADAEKDTFEALDSVIATLRAAFPDEPLHASPARAEVEALPEKEAAALAGLAGLLRDDDAAALKYMEEHAGLLMSALGAPAFTQVEQAVSQFDLEGALQAIQKTGKLP</sequence>
<evidence type="ECO:0000256" key="2">
    <source>
        <dbReference type="ARBA" id="ARBA00004651"/>
    </source>
</evidence>
<dbReference type="Gene3D" id="1.20.120.160">
    <property type="entry name" value="HPT domain"/>
    <property type="match status" value="1"/>
</dbReference>
<dbReference type="InterPro" id="IPR036890">
    <property type="entry name" value="HATPase_C_sf"/>
</dbReference>
<dbReference type="PROSITE" id="PS50109">
    <property type="entry name" value="HIS_KIN"/>
    <property type="match status" value="1"/>
</dbReference>
<evidence type="ECO:0000256" key="14">
    <source>
        <dbReference type="ARBA" id="ARBA00064003"/>
    </source>
</evidence>
<dbReference type="SUPFAM" id="SSF158472">
    <property type="entry name" value="HAMP domain-like"/>
    <property type="match status" value="1"/>
</dbReference>
<dbReference type="CDD" id="cd06225">
    <property type="entry name" value="HAMP"/>
    <property type="match status" value="1"/>
</dbReference>
<feature type="modified residue" description="4-aspartylphosphate" evidence="16">
    <location>
        <position position="675"/>
    </location>
</feature>
<keyword evidence="6 21" id="KW-0808">Transferase</keyword>
<dbReference type="InterPro" id="IPR003661">
    <property type="entry name" value="HisK_dim/P_dom"/>
</dbReference>
<dbReference type="Gene3D" id="3.40.50.2300">
    <property type="match status" value="2"/>
</dbReference>
<evidence type="ECO:0000313" key="21">
    <source>
        <dbReference type="EMBL" id="SBW09413.1"/>
    </source>
</evidence>
<dbReference type="AlphaFoldDB" id="A0A212KCM2"/>
<evidence type="ECO:0000259" key="18">
    <source>
        <dbReference type="PROSITE" id="PS50109"/>
    </source>
</evidence>
<dbReference type="GO" id="GO:0005886">
    <property type="term" value="C:plasma membrane"/>
    <property type="evidence" value="ECO:0007669"/>
    <property type="project" value="UniProtKB-SubCell"/>
</dbReference>
<keyword evidence="7 17" id="KW-0812">Transmembrane</keyword>
<comment type="subcellular location">
    <subcellularLocation>
        <location evidence="2">Cell membrane</location>
        <topology evidence="2">Multi-pass membrane protein</topology>
    </subcellularLocation>
</comment>
<dbReference type="InterPro" id="IPR036641">
    <property type="entry name" value="HPT_dom_sf"/>
</dbReference>
<gene>
    <name evidence="21" type="ORF">KL86DPRO_50162</name>
</gene>
<organism evidence="21">
    <name type="scientific">uncultured delta proteobacterium</name>
    <dbReference type="NCBI Taxonomy" id="34034"/>
    <lineage>
        <taxon>Bacteria</taxon>
        <taxon>Deltaproteobacteria</taxon>
        <taxon>environmental samples</taxon>
    </lineage>
</organism>
<evidence type="ECO:0000256" key="6">
    <source>
        <dbReference type="ARBA" id="ARBA00022679"/>
    </source>
</evidence>
<evidence type="ECO:0000256" key="7">
    <source>
        <dbReference type="ARBA" id="ARBA00022692"/>
    </source>
</evidence>
<dbReference type="Gene3D" id="3.30.450.20">
    <property type="entry name" value="PAS domain"/>
    <property type="match status" value="1"/>
</dbReference>
<dbReference type="InterPro" id="IPR011006">
    <property type="entry name" value="CheY-like_superfamily"/>
</dbReference>
<dbReference type="InterPro" id="IPR003660">
    <property type="entry name" value="HAMP_dom"/>
</dbReference>
<dbReference type="InterPro" id="IPR036097">
    <property type="entry name" value="HisK_dim/P_sf"/>
</dbReference>
<evidence type="ECO:0000256" key="13">
    <source>
        <dbReference type="ARBA" id="ARBA00023136"/>
    </source>
</evidence>
<dbReference type="InterPro" id="IPR005467">
    <property type="entry name" value="His_kinase_dom"/>
</dbReference>
<evidence type="ECO:0000256" key="3">
    <source>
        <dbReference type="ARBA" id="ARBA00012438"/>
    </source>
</evidence>
<comment type="subunit">
    <text evidence="14">At low DSF concentrations, interacts with RpfF.</text>
</comment>
<dbReference type="Pfam" id="PF02518">
    <property type="entry name" value="HATPase_c"/>
    <property type="match status" value="1"/>
</dbReference>
<feature type="domain" description="Histidine kinase" evidence="18">
    <location>
        <begin position="382"/>
        <end position="603"/>
    </location>
</feature>
<evidence type="ECO:0000256" key="15">
    <source>
        <dbReference type="ARBA" id="ARBA00068150"/>
    </source>
</evidence>
<keyword evidence="13 17" id="KW-0472">Membrane</keyword>
<dbReference type="InterPro" id="IPR001789">
    <property type="entry name" value="Sig_transdc_resp-reg_receiver"/>
</dbReference>
<dbReference type="EMBL" id="FLUQ01000005">
    <property type="protein sequence ID" value="SBW09413.1"/>
    <property type="molecule type" value="Genomic_DNA"/>
</dbReference>
<feature type="domain" description="Response regulatory" evidence="19">
    <location>
        <begin position="771"/>
        <end position="891"/>
    </location>
</feature>
<name>A0A212KCM2_9DELT</name>
<dbReference type="SUPFAM" id="SSF52172">
    <property type="entry name" value="CheY-like"/>
    <property type="match status" value="2"/>
</dbReference>
<dbReference type="SUPFAM" id="SSF55874">
    <property type="entry name" value="ATPase domain of HSP90 chaperone/DNA topoisomerase II/histidine kinase"/>
    <property type="match status" value="1"/>
</dbReference>
<keyword evidence="8" id="KW-0547">Nucleotide-binding</keyword>
<dbReference type="SUPFAM" id="SSF47226">
    <property type="entry name" value="Histidine-containing phosphotransfer domain, HPT domain"/>
    <property type="match status" value="1"/>
</dbReference>
<reference evidence="21" key="1">
    <citation type="submission" date="2016-04" db="EMBL/GenBank/DDBJ databases">
        <authorList>
            <person name="Evans L.H."/>
            <person name="Alamgir A."/>
            <person name="Owens N."/>
            <person name="Weber N.D."/>
            <person name="Virtaneva K."/>
            <person name="Barbian K."/>
            <person name="Babar A."/>
            <person name="Rosenke K."/>
        </authorList>
    </citation>
    <scope>NUCLEOTIDE SEQUENCE</scope>
    <source>
        <strain evidence="21">86</strain>
    </source>
</reference>